<accession>A0A834MPF7</accession>
<proteinExistence type="predicted"/>
<organism evidence="1 2">
    <name type="scientific">Rhynchophorus ferrugineus</name>
    <name type="common">Red palm weevil</name>
    <name type="synonym">Curculio ferrugineus</name>
    <dbReference type="NCBI Taxonomy" id="354439"/>
    <lineage>
        <taxon>Eukaryota</taxon>
        <taxon>Metazoa</taxon>
        <taxon>Ecdysozoa</taxon>
        <taxon>Arthropoda</taxon>
        <taxon>Hexapoda</taxon>
        <taxon>Insecta</taxon>
        <taxon>Pterygota</taxon>
        <taxon>Neoptera</taxon>
        <taxon>Endopterygota</taxon>
        <taxon>Coleoptera</taxon>
        <taxon>Polyphaga</taxon>
        <taxon>Cucujiformia</taxon>
        <taxon>Curculionidae</taxon>
        <taxon>Dryophthorinae</taxon>
        <taxon>Rhynchophorus</taxon>
    </lineage>
</organism>
<keyword evidence="2" id="KW-1185">Reference proteome</keyword>
<gene>
    <name evidence="1" type="ORF">GWI33_001660</name>
</gene>
<protein>
    <submittedName>
        <fullName evidence="1">Uncharacterized protein</fullName>
    </submittedName>
</protein>
<sequence length="82" mass="9027">MRLGIFINFTGETNGGYGYRGCRGLETVKVGRGELAMCKGKGNALFGNRQRCWKRRRGSGMMMGRIFIGVSSHGGRTNFSCL</sequence>
<evidence type="ECO:0000313" key="1">
    <source>
        <dbReference type="EMBL" id="KAF7287294.1"/>
    </source>
</evidence>
<evidence type="ECO:0000313" key="2">
    <source>
        <dbReference type="Proteomes" id="UP000625711"/>
    </source>
</evidence>
<dbReference type="EMBL" id="JAACXV010000014">
    <property type="protein sequence ID" value="KAF7287294.1"/>
    <property type="molecule type" value="Genomic_DNA"/>
</dbReference>
<name>A0A834MPF7_RHYFE</name>
<dbReference type="AlphaFoldDB" id="A0A834MPF7"/>
<dbReference type="Proteomes" id="UP000625711">
    <property type="component" value="Unassembled WGS sequence"/>
</dbReference>
<reference evidence="1" key="1">
    <citation type="submission" date="2020-08" db="EMBL/GenBank/DDBJ databases">
        <title>Genome sequencing and assembly of the red palm weevil Rhynchophorus ferrugineus.</title>
        <authorList>
            <person name="Dias G.B."/>
            <person name="Bergman C.M."/>
            <person name="Manee M."/>
        </authorList>
    </citation>
    <scope>NUCLEOTIDE SEQUENCE</scope>
    <source>
        <strain evidence="1">AA-2017</strain>
        <tissue evidence="1">Whole larva</tissue>
    </source>
</reference>
<comment type="caution">
    <text evidence="1">The sequence shown here is derived from an EMBL/GenBank/DDBJ whole genome shotgun (WGS) entry which is preliminary data.</text>
</comment>